<dbReference type="AlphaFoldDB" id="A0AAD7T9H8"/>
<evidence type="ECO:0000256" key="1">
    <source>
        <dbReference type="SAM" id="MobiDB-lite"/>
    </source>
</evidence>
<proteinExistence type="predicted"/>
<dbReference type="GO" id="GO:0046983">
    <property type="term" value="F:protein dimerization activity"/>
    <property type="evidence" value="ECO:0007669"/>
    <property type="project" value="InterPro"/>
</dbReference>
<dbReference type="GO" id="GO:0005634">
    <property type="term" value="C:nucleus"/>
    <property type="evidence" value="ECO:0007669"/>
    <property type="project" value="UniProtKB-SubCell"/>
</dbReference>
<accession>A0AAD7T9H8</accession>
<feature type="region of interest" description="Disordered" evidence="1">
    <location>
        <begin position="328"/>
        <end position="360"/>
    </location>
</feature>
<gene>
    <name evidence="3" type="ORF">AAFF_G00327230</name>
</gene>
<feature type="domain" description="HAT C-terminal dimerisation" evidence="2">
    <location>
        <begin position="389"/>
        <end position="464"/>
    </location>
</feature>
<dbReference type="GO" id="GO:0008270">
    <property type="term" value="F:zinc ion binding"/>
    <property type="evidence" value="ECO:0007669"/>
    <property type="project" value="UniProtKB-KW"/>
</dbReference>
<dbReference type="EMBL" id="JAINUG010000005">
    <property type="protein sequence ID" value="KAJ8416845.1"/>
    <property type="molecule type" value="Genomic_DNA"/>
</dbReference>
<reference evidence="3" key="1">
    <citation type="journal article" date="2023" name="Science">
        <title>Genome structures resolve the early diversification of teleost fishes.</title>
        <authorList>
            <person name="Parey E."/>
            <person name="Louis A."/>
            <person name="Montfort J."/>
            <person name="Bouchez O."/>
            <person name="Roques C."/>
            <person name="Iampietro C."/>
            <person name="Lluch J."/>
            <person name="Castinel A."/>
            <person name="Donnadieu C."/>
            <person name="Desvignes T."/>
            <person name="Floi Bucao C."/>
            <person name="Jouanno E."/>
            <person name="Wen M."/>
            <person name="Mejri S."/>
            <person name="Dirks R."/>
            <person name="Jansen H."/>
            <person name="Henkel C."/>
            <person name="Chen W.J."/>
            <person name="Zahm M."/>
            <person name="Cabau C."/>
            <person name="Klopp C."/>
            <person name="Thompson A.W."/>
            <person name="Robinson-Rechavi M."/>
            <person name="Braasch I."/>
            <person name="Lecointre G."/>
            <person name="Bobe J."/>
            <person name="Postlethwait J.H."/>
            <person name="Berthelot C."/>
            <person name="Roest Crollius H."/>
            <person name="Guiguen Y."/>
        </authorList>
    </citation>
    <scope>NUCLEOTIDE SEQUENCE</scope>
    <source>
        <strain evidence="3">NC1722</strain>
    </source>
</reference>
<organism evidence="3 4">
    <name type="scientific">Aldrovandia affinis</name>
    <dbReference type="NCBI Taxonomy" id="143900"/>
    <lineage>
        <taxon>Eukaryota</taxon>
        <taxon>Metazoa</taxon>
        <taxon>Chordata</taxon>
        <taxon>Craniata</taxon>
        <taxon>Vertebrata</taxon>
        <taxon>Euteleostomi</taxon>
        <taxon>Actinopterygii</taxon>
        <taxon>Neopterygii</taxon>
        <taxon>Teleostei</taxon>
        <taxon>Notacanthiformes</taxon>
        <taxon>Halosauridae</taxon>
        <taxon>Aldrovandia</taxon>
    </lineage>
</organism>
<sequence>MTMPNKWSIRNSQAVSFTTDMWTSVRKESYITVTAHLITEAWGLQCLKKWRKIILQPTLRRDLEKLTMHTESQHQKGSLLSTTMLQTWFCVQIYWGQRNGDKLKESGVLGTHCKCASMPLSSGTPSRVVAAARHLVGHFKKGATRGLKQKQEQQKMVEHHLIQDISTRWNSTQAMLEHLLEERWPVTAVLSDPSYTGKNECSLDLTAAQWNMAEDISNVLKPMVTLTELLSEEDNASLSATIPMLANLKCCHLAIAEDDSPTTKSLKAKLVEEIDHRWQINDRLFESSLYIQAAVVDPRFKLLPFLDDGKRDKAYICVTQLADHLNAAQQPEQGQVAGDRNTTSSDEKGEPVPKKGKTDKQRDIEILLCGEDEEKEDQGADSKDEMKDYLQDCTKVDSGPLAWWGKNEDRYPKLARAAKHLLFIPATSTLSKQIFSKAGFIVNKTRSSLLPKNVEKLVFLCHNMKRLGK</sequence>
<name>A0AAD7T9H8_9TELE</name>
<keyword evidence="4" id="KW-1185">Reference proteome</keyword>
<evidence type="ECO:0000313" key="3">
    <source>
        <dbReference type="EMBL" id="KAJ8416845.1"/>
    </source>
</evidence>
<dbReference type="InterPro" id="IPR008906">
    <property type="entry name" value="HATC_C_dom"/>
</dbReference>
<dbReference type="PANTHER" id="PTHR46481">
    <property type="entry name" value="ZINC FINGER BED DOMAIN-CONTAINING PROTEIN 4"/>
    <property type="match status" value="1"/>
</dbReference>
<evidence type="ECO:0000259" key="2">
    <source>
        <dbReference type="Pfam" id="PF05699"/>
    </source>
</evidence>
<dbReference type="InterPro" id="IPR052035">
    <property type="entry name" value="ZnF_BED_domain_contain"/>
</dbReference>
<feature type="compositionally biased region" description="Basic and acidic residues" evidence="1">
    <location>
        <begin position="345"/>
        <end position="360"/>
    </location>
</feature>
<dbReference type="SUPFAM" id="SSF53098">
    <property type="entry name" value="Ribonuclease H-like"/>
    <property type="match status" value="1"/>
</dbReference>
<comment type="caution">
    <text evidence="3">The sequence shown here is derived from an EMBL/GenBank/DDBJ whole genome shotgun (WGS) entry which is preliminary data.</text>
</comment>
<dbReference type="InterPro" id="IPR012337">
    <property type="entry name" value="RNaseH-like_sf"/>
</dbReference>
<dbReference type="PANTHER" id="PTHR46481:SF9">
    <property type="entry name" value="ZINC FINGER BED DOMAIN-CONTAINING PROTEIN 1-LIKE"/>
    <property type="match status" value="1"/>
</dbReference>
<dbReference type="Proteomes" id="UP001221898">
    <property type="component" value="Unassembled WGS sequence"/>
</dbReference>
<evidence type="ECO:0000313" key="4">
    <source>
        <dbReference type="Proteomes" id="UP001221898"/>
    </source>
</evidence>
<protein>
    <recommendedName>
        <fullName evidence="2">HAT C-terminal dimerisation domain-containing protein</fullName>
    </recommendedName>
</protein>
<dbReference type="Pfam" id="PF05699">
    <property type="entry name" value="Dimer_Tnp_hAT"/>
    <property type="match status" value="1"/>
</dbReference>